<accession>A0A1Y1U7F3</accession>
<feature type="transmembrane region" description="Helical" evidence="6">
    <location>
        <begin position="286"/>
        <end position="307"/>
    </location>
</feature>
<dbReference type="GO" id="GO:0016020">
    <property type="term" value="C:membrane"/>
    <property type="evidence" value="ECO:0007669"/>
    <property type="project" value="UniProtKB-SubCell"/>
</dbReference>
<dbReference type="RefSeq" id="XP_021868230.1">
    <property type="nucleotide sequence ID" value="XM_022018683.1"/>
</dbReference>
<feature type="compositionally biased region" description="Basic and acidic residues" evidence="5">
    <location>
        <begin position="323"/>
        <end position="334"/>
    </location>
</feature>
<name>A0A1Y1U7F3_9TREE</name>
<comment type="caution">
    <text evidence="8">The sequence shown here is derived from an EMBL/GenBank/DDBJ whole genome shotgun (WGS) entry which is preliminary data.</text>
</comment>
<comment type="subcellular location">
    <subcellularLocation>
        <location evidence="1">Membrane</location>
        <topology evidence="1">Single-pass membrane protein</topology>
    </subcellularLocation>
</comment>
<evidence type="ECO:0000256" key="2">
    <source>
        <dbReference type="ARBA" id="ARBA00022692"/>
    </source>
</evidence>
<reference evidence="8 9" key="1">
    <citation type="submission" date="2017-03" db="EMBL/GenBank/DDBJ databases">
        <title>Widespread Adenine N6-methylation of Active Genes in Fungi.</title>
        <authorList>
            <consortium name="DOE Joint Genome Institute"/>
            <person name="Mondo S.J."/>
            <person name="Dannebaum R.O."/>
            <person name="Kuo R.C."/>
            <person name="Louie K.B."/>
            <person name="Bewick A.J."/>
            <person name="Labutti K."/>
            <person name="Haridas S."/>
            <person name="Kuo A."/>
            <person name="Salamov A."/>
            <person name="Ahrendt S.R."/>
            <person name="Lau R."/>
            <person name="Bowen B.P."/>
            <person name="Lipzen A."/>
            <person name="Sullivan W."/>
            <person name="Andreopoulos W.B."/>
            <person name="Clum A."/>
            <person name="Lindquist E."/>
            <person name="Daum C."/>
            <person name="Northen T.R."/>
            <person name="Ramamoorthy G."/>
            <person name="Schmitz R.J."/>
            <person name="Gryganskyi A."/>
            <person name="Culley D."/>
            <person name="Magnuson J."/>
            <person name="James T.Y."/>
            <person name="O'Malley M.A."/>
            <person name="Stajich J.E."/>
            <person name="Spatafora J.W."/>
            <person name="Visel A."/>
            <person name="Grigoriev I.V."/>
        </authorList>
    </citation>
    <scope>NUCLEOTIDE SEQUENCE [LARGE SCALE GENOMIC DNA]</scope>
    <source>
        <strain evidence="8 9">NRRL Y-17943</strain>
    </source>
</reference>
<feature type="compositionally biased region" description="Basic and acidic residues" evidence="5">
    <location>
        <begin position="501"/>
        <end position="510"/>
    </location>
</feature>
<dbReference type="InParanoid" id="A0A1Y1U7F3"/>
<evidence type="ECO:0000256" key="3">
    <source>
        <dbReference type="ARBA" id="ARBA00022989"/>
    </source>
</evidence>
<proteinExistence type="predicted"/>
<feature type="chain" id="PRO_5012010935" description="Mid2 domain-containing protein" evidence="7">
    <location>
        <begin position="36"/>
        <end position="544"/>
    </location>
</feature>
<feature type="region of interest" description="Disordered" evidence="5">
    <location>
        <begin position="228"/>
        <end position="262"/>
    </location>
</feature>
<evidence type="ECO:0000313" key="9">
    <source>
        <dbReference type="Proteomes" id="UP000193218"/>
    </source>
</evidence>
<sequence length="544" mass="56500">MVPYLPSLTSSRHSLTSMTVIVSAIMLLPLSLAAAQSTTTTGTARSTTTTTATTAKTSTANTGLEATPSLTIYTVPTLTACDEFRVQWALSNEDPVFQIIDMQVVNIDVPQSIPSSSSTTATSTTSSTAAKTTATSAKTTTTTTAATSSAKTVSNLRERAVLEPRVQINDTITTQTAAVGYSWIVDVPQGRYYFLGLIGDSFGTHATSNIFSVIEGSNTSCLATFPSESSSTSSASSATSTSATSARTSSSSSSTSIVPTSSTTAGIAGANASDSGNSGGGISGGAIAGIVVGAILILLLVGGCLFWRRRRNARRNDPFGGGEKTDTGNERGRGDPVGAYQLRSTDGDSHTAIDVEKDHQASIASESAHGHQTPNILLGDLGGRFDRFPRPSASDENHHQDPFFTPPSPPSSDEAYGGFVTPPVFGDDSDDHHDGRRASELPPGASHAIEGQRTRSMSHPAEGNLGLLKQSASGSTLSAVVRSGSKRARKPVPSLGAELRGQMKDEDRQRRVSANGLGDLTGPRESSQKASFQIMPDPPMAPHS</sequence>
<keyword evidence="4 6" id="KW-0472">Membrane</keyword>
<evidence type="ECO:0000256" key="6">
    <source>
        <dbReference type="SAM" id="Phobius"/>
    </source>
</evidence>
<evidence type="ECO:0000256" key="5">
    <source>
        <dbReference type="SAM" id="MobiDB-lite"/>
    </source>
</evidence>
<dbReference type="GeneID" id="33560492"/>
<dbReference type="GO" id="GO:0071944">
    <property type="term" value="C:cell periphery"/>
    <property type="evidence" value="ECO:0007669"/>
    <property type="project" value="UniProtKB-ARBA"/>
</dbReference>
<evidence type="ECO:0000313" key="8">
    <source>
        <dbReference type="EMBL" id="ORX33942.1"/>
    </source>
</evidence>
<evidence type="ECO:0000256" key="4">
    <source>
        <dbReference type="ARBA" id="ARBA00023136"/>
    </source>
</evidence>
<keyword evidence="9" id="KW-1185">Reference proteome</keyword>
<feature type="compositionally biased region" description="Low complexity" evidence="5">
    <location>
        <begin position="115"/>
        <end position="150"/>
    </location>
</feature>
<evidence type="ECO:0008006" key="10">
    <source>
        <dbReference type="Google" id="ProtNLM"/>
    </source>
</evidence>
<evidence type="ECO:0000256" key="1">
    <source>
        <dbReference type="ARBA" id="ARBA00004167"/>
    </source>
</evidence>
<feature type="region of interest" description="Disordered" evidence="5">
    <location>
        <begin position="362"/>
        <end position="544"/>
    </location>
</feature>
<feature type="compositionally biased region" description="Basic and acidic residues" evidence="5">
    <location>
        <begin position="430"/>
        <end position="439"/>
    </location>
</feature>
<dbReference type="PANTHER" id="PTHR15549">
    <property type="entry name" value="PAIRED IMMUNOGLOBULIN-LIKE TYPE 2 RECEPTOR"/>
    <property type="match status" value="1"/>
</dbReference>
<gene>
    <name evidence="8" type="ORF">BD324DRAFT_653640</name>
</gene>
<feature type="region of interest" description="Disordered" evidence="5">
    <location>
        <begin position="113"/>
        <end position="150"/>
    </location>
</feature>
<evidence type="ECO:0000256" key="7">
    <source>
        <dbReference type="SAM" id="SignalP"/>
    </source>
</evidence>
<dbReference type="OrthoDB" id="2575974at2759"/>
<keyword evidence="2 6" id="KW-0812">Transmembrane</keyword>
<dbReference type="InterPro" id="IPR051694">
    <property type="entry name" value="Immunoregulatory_rcpt-like"/>
</dbReference>
<dbReference type="STRING" id="4999.A0A1Y1U7F3"/>
<protein>
    <recommendedName>
        <fullName evidence="10">Mid2 domain-containing protein</fullName>
    </recommendedName>
</protein>
<organism evidence="8 9">
    <name type="scientific">Kockovaella imperatae</name>
    <dbReference type="NCBI Taxonomy" id="4999"/>
    <lineage>
        <taxon>Eukaryota</taxon>
        <taxon>Fungi</taxon>
        <taxon>Dikarya</taxon>
        <taxon>Basidiomycota</taxon>
        <taxon>Agaricomycotina</taxon>
        <taxon>Tremellomycetes</taxon>
        <taxon>Tremellales</taxon>
        <taxon>Cuniculitremaceae</taxon>
        <taxon>Kockovaella</taxon>
    </lineage>
</organism>
<dbReference type="AlphaFoldDB" id="A0A1Y1U7F3"/>
<keyword evidence="7" id="KW-0732">Signal</keyword>
<feature type="compositionally biased region" description="Basic and acidic residues" evidence="5">
    <location>
        <begin position="383"/>
        <end position="401"/>
    </location>
</feature>
<feature type="compositionally biased region" description="Polar residues" evidence="5">
    <location>
        <begin position="362"/>
        <end position="375"/>
    </location>
</feature>
<feature type="signal peptide" evidence="7">
    <location>
        <begin position="1"/>
        <end position="35"/>
    </location>
</feature>
<dbReference type="Proteomes" id="UP000193218">
    <property type="component" value="Unassembled WGS sequence"/>
</dbReference>
<feature type="region of interest" description="Disordered" evidence="5">
    <location>
        <begin position="314"/>
        <end position="345"/>
    </location>
</feature>
<keyword evidence="3 6" id="KW-1133">Transmembrane helix</keyword>
<dbReference type="EMBL" id="NBSH01000016">
    <property type="protein sequence ID" value="ORX33942.1"/>
    <property type="molecule type" value="Genomic_DNA"/>
</dbReference>